<feature type="transmembrane region" description="Helical" evidence="8">
    <location>
        <begin position="228"/>
        <end position="250"/>
    </location>
</feature>
<comment type="caution">
    <text evidence="10">The sequence shown here is derived from an EMBL/GenBank/DDBJ whole genome shotgun (WGS) entry which is preliminary data.</text>
</comment>
<dbReference type="Proteomes" id="UP000663887">
    <property type="component" value="Unassembled WGS sequence"/>
</dbReference>
<dbReference type="InterPro" id="IPR050125">
    <property type="entry name" value="GPCR_opsins"/>
</dbReference>
<dbReference type="Pfam" id="PF00001">
    <property type="entry name" value="7tm_1"/>
    <property type="match status" value="1"/>
</dbReference>
<keyword evidence="5 8" id="KW-0472">Membrane</keyword>
<feature type="domain" description="G-protein coupled receptors family 1 profile" evidence="9">
    <location>
        <begin position="48"/>
        <end position="250"/>
    </location>
</feature>
<sequence>MANNNNNNNSNSAISNNGSWSNESPSSSINSISGVIELTLFSLTIILSCFYIILILIRPTLRNNKLNWFTINICMTIIVLSIFLLMMTVKQMLNASSSVSCRLEGFLVAMAACQMMYSHGVAAFSRMLTIIYASKHIFRSNICLWSCIGFGWLFSIVIALPYLFLDGFTCSTSTTRTFLSYYTLFSVLLLPAMIVGFCNGRVFLFVRKSTRQVHAQGSSGKVSHERDVRLLEIMIVTFTIFFAGWTPVLLTQTFGNSNSLPTVIGACLQVLPSSTVFFDVACLIYTNQPVRRFLKQLIVRHPRNALVNNTLR</sequence>
<dbReference type="Gene3D" id="1.20.1070.10">
    <property type="entry name" value="Rhodopsin 7-helix transmembrane proteins"/>
    <property type="match status" value="1"/>
</dbReference>
<evidence type="ECO:0000256" key="7">
    <source>
        <dbReference type="ARBA" id="ARBA00023224"/>
    </source>
</evidence>
<keyword evidence="4" id="KW-0297">G-protein coupled receptor</keyword>
<accession>A0A816TGS5</accession>
<dbReference type="InterPro" id="IPR000276">
    <property type="entry name" value="GPCR_Rhodpsn"/>
</dbReference>
<dbReference type="GO" id="GO:0016020">
    <property type="term" value="C:membrane"/>
    <property type="evidence" value="ECO:0007669"/>
    <property type="project" value="UniProtKB-SubCell"/>
</dbReference>
<keyword evidence="6" id="KW-0675">Receptor</keyword>
<feature type="transmembrane region" description="Helical" evidence="8">
    <location>
        <begin position="184"/>
        <end position="207"/>
    </location>
</feature>
<feature type="transmembrane region" description="Helical" evidence="8">
    <location>
        <begin position="142"/>
        <end position="164"/>
    </location>
</feature>
<evidence type="ECO:0000256" key="6">
    <source>
        <dbReference type="ARBA" id="ARBA00023170"/>
    </source>
</evidence>
<gene>
    <name evidence="10" type="ORF">XDN619_LOCUS17548</name>
</gene>
<dbReference type="InterPro" id="IPR017452">
    <property type="entry name" value="GPCR_Rhodpsn_7TM"/>
</dbReference>
<reference evidence="10" key="1">
    <citation type="submission" date="2021-02" db="EMBL/GenBank/DDBJ databases">
        <authorList>
            <person name="Nowell W R."/>
        </authorList>
    </citation>
    <scope>NUCLEOTIDE SEQUENCE</scope>
</reference>
<evidence type="ECO:0000313" key="11">
    <source>
        <dbReference type="Proteomes" id="UP000663887"/>
    </source>
</evidence>
<feature type="transmembrane region" description="Helical" evidence="8">
    <location>
        <begin position="32"/>
        <end position="54"/>
    </location>
</feature>
<evidence type="ECO:0000256" key="8">
    <source>
        <dbReference type="SAM" id="Phobius"/>
    </source>
</evidence>
<evidence type="ECO:0000256" key="1">
    <source>
        <dbReference type="ARBA" id="ARBA00004141"/>
    </source>
</evidence>
<evidence type="ECO:0000256" key="3">
    <source>
        <dbReference type="ARBA" id="ARBA00022989"/>
    </source>
</evidence>
<dbReference type="EMBL" id="CAJNRG010007457">
    <property type="protein sequence ID" value="CAF2095196.1"/>
    <property type="molecule type" value="Genomic_DNA"/>
</dbReference>
<dbReference type="PANTHER" id="PTHR24240">
    <property type="entry name" value="OPSIN"/>
    <property type="match status" value="1"/>
</dbReference>
<comment type="subcellular location">
    <subcellularLocation>
        <location evidence="1">Membrane</location>
        <topology evidence="1">Multi-pass membrane protein</topology>
    </subcellularLocation>
</comment>
<name>A0A816TGS5_9BILA</name>
<evidence type="ECO:0000256" key="4">
    <source>
        <dbReference type="ARBA" id="ARBA00023040"/>
    </source>
</evidence>
<evidence type="ECO:0000313" key="10">
    <source>
        <dbReference type="EMBL" id="CAF2095196.1"/>
    </source>
</evidence>
<dbReference type="PROSITE" id="PS50262">
    <property type="entry name" value="G_PROTEIN_RECEP_F1_2"/>
    <property type="match status" value="1"/>
</dbReference>
<evidence type="ECO:0000256" key="5">
    <source>
        <dbReference type="ARBA" id="ARBA00023136"/>
    </source>
</evidence>
<evidence type="ECO:0000259" key="9">
    <source>
        <dbReference type="PROSITE" id="PS50262"/>
    </source>
</evidence>
<feature type="transmembrane region" description="Helical" evidence="8">
    <location>
        <begin position="262"/>
        <end position="285"/>
    </location>
</feature>
<protein>
    <recommendedName>
        <fullName evidence="9">G-protein coupled receptors family 1 profile domain-containing protein</fullName>
    </recommendedName>
</protein>
<keyword evidence="3 8" id="KW-1133">Transmembrane helix</keyword>
<feature type="transmembrane region" description="Helical" evidence="8">
    <location>
        <begin position="66"/>
        <end position="86"/>
    </location>
</feature>
<dbReference type="AlphaFoldDB" id="A0A816TGS5"/>
<proteinExistence type="predicted"/>
<keyword evidence="2 8" id="KW-0812">Transmembrane</keyword>
<keyword evidence="7" id="KW-0807">Transducer</keyword>
<evidence type="ECO:0000256" key="2">
    <source>
        <dbReference type="ARBA" id="ARBA00022692"/>
    </source>
</evidence>
<dbReference type="SUPFAM" id="SSF81321">
    <property type="entry name" value="Family A G protein-coupled receptor-like"/>
    <property type="match status" value="1"/>
</dbReference>
<organism evidence="10 11">
    <name type="scientific">Rotaria magnacalcarata</name>
    <dbReference type="NCBI Taxonomy" id="392030"/>
    <lineage>
        <taxon>Eukaryota</taxon>
        <taxon>Metazoa</taxon>
        <taxon>Spiralia</taxon>
        <taxon>Gnathifera</taxon>
        <taxon>Rotifera</taxon>
        <taxon>Eurotatoria</taxon>
        <taxon>Bdelloidea</taxon>
        <taxon>Philodinida</taxon>
        <taxon>Philodinidae</taxon>
        <taxon>Rotaria</taxon>
    </lineage>
</organism>
<dbReference type="GO" id="GO:0004930">
    <property type="term" value="F:G protein-coupled receptor activity"/>
    <property type="evidence" value="ECO:0007669"/>
    <property type="project" value="UniProtKB-KW"/>
</dbReference>
<feature type="transmembrane region" description="Helical" evidence="8">
    <location>
        <begin position="106"/>
        <end position="130"/>
    </location>
</feature>